<sequence>MKYAFATAALVAAVVSAQTLADIPACALPCLSDAVTKNTNCQVTDYKCICEHGDALQSAAGSCVMDKCGAQEAVSTVLPALKGMCAKVMAAAPAPAPSAQAAPSSPAAPAPPASSETCTDEAKSTPPPPPPAMSTSTYEAMSASSSECEPEKPESTPMTYAASSAPVTAPYPVSSAAAYPTTTMVKVGTNGTSPSTNSPPIATAGAATVGGSVAALAAFAVAALAL</sequence>
<evidence type="ECO:0000259" key="12">
    <source>
        <dbReference type="PROSITE" id="PS52012"/>
    </source>
</evidence>
<evidence type="ECO:0000256" key="11">
    <source>
        <dbReference type="SAM" id="SignalP"/>
    </source>
</evidence>
<protein>
    <submittedName>
        <fullName evidence="13">Extracellular membrane CFEM domain-containing protein</fullName>
    </submittedName>
</protein>
<keyword evidence="5" id="KW-0336">GPI-anchor</keyword>
<keyword evidence="6 11" id="KW-0732">Signal</keyword>
<name>A0ABR2I9I4_9PEZI</name>
<keyword evidence="9" id="KW-0408">Iron</keyword>
<evidence type="ECO:0000256" key="6">
    <source>
        <dbReference type="ARBA" id="ARBA00022729"/>
    </source>
</evidence>
<feature type="binding site" description="axial binding residue" evidence="9">
    <location>
        <position position="45"/>
    </location>
    <ligand>
        <name>heme</name>
        <dbReference type="ChEBI" id="CHEBI:30413"/>
    </ligand>
    <ligandPart>
        <name>Fe</name>
        <dbReference type="ChEBI" id="CHEBI:18248"/>
    </ligandPart>
</feature>
<evidence type="ECO:0000256" key="3">
    <source>
        <dbReference type="ARBA" id="ARBA00010031"/>
    </source>
</evidence>
<evidence type="ECO:0000256" key="8">
    <source>
        <dbReference type="ARBA" id="ARBA00023288"/>
    </source>
</evidence>
<keyword evidence="9" id="KW-0479">Metal-binding</keyword>
<evidence type="ECO:0000256" key="4">
    <source>
        <dbReference type="ARBA" id="ARBA00022525"/>
    </source>
</evidence>
<evidence type="ECO:0000256" key="5">
    <source>
        <dbReference type="ARBA" id="ARBA00022622"/>
    </source>
</evidence>
<keyword evidence="7 9" id="KW-1015">Disulfide bond</keyword>
<evidence type="ECO:0000256" key="10">
    <source>
        <dbReference type="SAM" id="MobiDB-lite"/>
    </source>
</evidence>
<keyword evidence="8" id="KW-0449">Lipoprotein</keyword>
<keyword evidence="5" id="KW-0325">Glycoprotein</keyword>
<dbReference type="EMBL" id="JAPCWZ010000006">
    <property type="protein sequence ID" value="KAK8859325.1"/>
    <property type="molecule type" value="Genomic_DNA"/>
</dbReference>
<accession>A0ABR2I9I4</accession>
<proteinExistence type="inferred from homology"/>
<feature type="chain" id="PRO_5046539598" evidence="11">
    <location>
        <begin position="18"/>
        <end position="226"/>
    </location>
</feature>
<keyword evidence="4" id="KW-0964">Secreted</keyword>
<dbReference type="PROSITE" id="PS52012">
    <property type="entry name" value="CFEM"/>
    <property type="match status" value="1"/>
</dbReference>
<evidence type="ECO:0000313" key="13">
    <source>
        <dbReference type="EMBL" id="KAK8859325.1"/>
    </source>
</evidence>
<feature type="compositionally biased region" description="Low complexity" evidence="10">
    <location>
        <begin position="96"/>
        <end position="105"/>
    </location>
</feature>
<organism evidence="13 14">
    <name type="scientific">Apiospora arundinis</name>
    <dbReference type="NCBI Taxonomy" id="335852"/>
    <lineage>
        <taxon>Eukaryota</taxon>
        <taxon>Fungi</taxon>
        <taxon>Dikarya</taxon>
        <taxon>Ascomycota</taxon>
        <taxon>Pezizomycotina</taxon>
        <taxon>Sordariomycetes</taxon>
        <taxon>Xylariomycetidae</taxon>
        <taxon>Amphisphaeriales</taxon>
        <taxon>Apiosporaceae</taxon>
        <taxon>Apiospora</taxon>
    </lineage>
</organism>
<dbReference type="InterPro" id="IPR008427">
    <property type="entry name" value="Extracellular_membr_CFEM_dom"/>
</dbReference>
<comment type="similarity">
    <text evidence="3">Belongs to the RBT5 family.</text>
</comment>
<evidence type="ECO:0000256" key="7">
    <source>
        <dbReference type="ARBA" id="ARBA00023157"/>
    </source>
</evidence>
<keyword evidence="14" id="KW-1185">Reference proteome</keyword>
<comment type="subcellular location">
    <subcellularLocation>
        <location evidence="1">Membrane</location>
        <topology evidence="1">Lipid-anchor</topology>
        <topology evidence="1">GPI-anchor</topology>
    </subcellularLocation>
    <subcellularLocation>
        <location evidence="2">Secreted</location>
    </subcellularLocation>
</comment>
<dbReference type="Pfam" id="PF05730">
    <property type="entry name" value="CFEM"/>
    <property type="match status" value="1"/>
</dbReference>
<gene>
    <name evidence="13" type="ORF">PGQ11_010059</name>
</gene>
<feature type="disulfide bond" evidence="9">
    <location>
        <begin position="41"/>
        <end position="48"/>
    </location>
</feature>
<feature type="signal peptide" evidence="11">
    <location>
        <begin position="1"/>
        <end position="17"/>
    </location>
</feature>
<comment type="caution">
    <text evidence="13">The sequence shown here is derived from an EMBL/GenBank/DDBJ whole genome shotgun (WGS) entry which is preliminary data.</text>
</comment>
<feature type="region of interest" description="Disordered" evidence="10">
    <location>
        <begin position="96"/>
        <end position="159"/>
    </location>
</feature>
<reference evidence="13 14" key="1">
    <citation type="journal article" date="2024" name="IMA Fungus">
        <title>Apiospora arundinis, a panoply of carbohydrate-active enzymes and secondary metabolites.</title>
        <authorList>
            <person name="Sorensen T."/>
            <person name="Petersen C."/>
            <person name="Muurmann A.T."/>
            <person name="Christiansen J.V."/>
            <person name="Brundto M.L."/>
            <person name="Overgaard C.K."/>
            <person name="Boysen A.T."/>
            <person name="Wollenberg R.D."/>
            <person name="Larsen T.O."/>
            <person name="Sorensen J.L."/>
            <person name="Nielsen K.L."/>
            <person name="Sondergaard T.E."/>
        </authorList>
    </citation>
    <scope>NUCLEOTIDE SEQUENCE [LARGE SCALE GENOMIC DNA]</scope>
    <source>
        <strain evidence="13 14">AAU 773</strain>
    </source>
</reference>
<comment type="caution">
    <text evidence="9">Lacks conserved residue(s) required for the propagation of feature annotation.</text>
</comment>
<evidence type="ECO:0000256" key="1">
    <source>
        <dbReference type="ARBA" id="ARBA00004589"/>
    </source>
</evidence>
<keyword evidence="9" id="KW-0349">Heme</keyword>
<dbReference type="SMART" id="SM00747">
    <property type="entry name" value="CFEM"/>
    <property type="match status" value="1"/>
</dbReference>
<evidence type="ECO:0000256" key="9">
    <source>
        <dbReference type="PROSITE-ProRule" id="PRU01356"/>
    </source>
</evidence>
<evidence type="ECO:0000256" key="2">
    <source>
        <dbReference type="ARBA" id="ARBA00004613"/>
    </source>
</evidence>
<keyword evidence="5" id="KW-0472">Membrane</keyword>
<feature type="domain" description="CFEM" evidence="12">
    <location>
        <begin position="1"/>
        <end position="112"/>
    </location>
</feature>
<dbReference type="Proteomes" id="UP001390339">
    <property type="component" value="Unassembled WGS sequence"/>
</dbReference>
<evidence type="ECO:0000313" key="14">
    <source>
        <dbReference type="Proteomes" id="UP001390339"/>
    </source>
</evidence>